<dbReference type="Pfam" id="PF03235">
    <property type="entry name" value="GmrSD_N"/>
    <property type="match status" value="1"/>
</dbReference>
<keyword evidence="4" id="KW-1185">Reference proteome</keyword>
<protein>
    <submittedName>
        <fullName evidence="3">Uncharacterized protein</fullName>
    </submittedName>
</protein>
<dbReference type="STRING" id="573983.B0681_08275"/>
<proteinExistence type="predicted"/>
<dbReference type="Proteomes" id="UP000190683">
    <property type="component" value="Unassembled WGS sequence"/>
</dbReference>
<dbReference type="PANTHER" id="PTHR35149">
    <property type="entry name" value="SLL5132 PROTEIN"/>
    <property type="match status" value="1"/>
</dbReference>
<dbReference type="AlphaFoldDB" id="A0A1T0CNP0"/>
<feature type="domain" description="GmrSD restriction endonucleases N-terminal" evidence="1">
    <location>
        <begin position="22"/>
        <end position="181"/>
    </location>
</feature>
<dbReference type="InterPro" id="IPR004919">
    <property type="entry name" value="GmrSD_N"/>
</dbReference>
<dbReference type="Pfam" id="PF25202">
    <property type="entry name" value="DUF7834"/>
    <property type="match status" value="1"/>
</dbReference>
<sequence>MSKTDSDPKLGVYKINEVYEEDLSIPNYQRPYKWRVENVRQLLDDLNHHCINQPNSTYRLGTLVIHKNQDKYDIVDGQQRLVTLALILHRLKDTSIDAFLEKDQFAHPISQYNIYHNYQLIKQYLGALDDNSKTSLREFIQKQCEFVWIELTNQNEAFQFFDSQNARGKSLAPYDLLKAYHLRAIPSDHPNKLDYVMRWERAIDGTPSLDQVISKTLFCLRQWSKSRRADEFTAKQLPVFKGVTLDDPYPYLNAVRANLALYQEHQANPWRMVQPPPSPFQTTQPLIDGELFFMYIDHYVQMYQRLFDKDQGALNGYFFTYGASEDKKQISYLKAMDYDGSHRTGDGYLRILFYAMVLMYYDKFETHGLDVALSRIFNWAFQVRLDKDRIDWGAIEKIVAERDGLFDVLLHAIHPEQIANFIVMPLSEPNVKYVKSEKLAEYLSALKPSS</sequence>
<name>A0A1T0CNP0_9GAMM</name>
<accession>A0A1T0CNP0</accession>
<reference evidence="3 4" key="1">
    <citation type="submission" date="2017-02" db="EMBL/GenBank/DDBJ databases">
        <title>Draft genome sequence of Moraxella porci CCUG 54912T type strain.</title>
        <authorList>
            <person name="Salva-Serra F."/>
            <person name="Engstrom-Jakobsson H."/>
            <person name="Thorell K."/>
            <person name="Jaen-Luchoro D."/>
            <person name="Gonzales-Siles L."/>
            <person name="Karlsson R."/>
            <person name="Yazdan S."/>
            <person name="Boulund F."/>
            <person name="Johnning A."/>
            <person name="Engstrand L."/>
            <person name="Kristiansson E."/>
            <person name="Moore E."/>
        </authorList>
    </citation>
    <scope>NUCLEOTIDE SEQUENCE [LARGE SCALE GENOMIC DNA]</scope>
    <source>
        <strain evidence="3 4">CCUG 54912</strain>
    </source>
</reference>
<dbReference type="EMBL" id="MUYV01000011">
    <property type="protein sequence ID" value="OOS23948.1"/>
    <property type="molecule type" value="Genomic_DNA"/>
</dbReference>
<feature type="domain" description="DUF7834" evidence="2">
    <location>
        <begin position="192"/>
        <end position="428"/>
    </location>
</feature>
<dbReference type="InterPro" id="IPR057156">
    <property type="entry name" value="DUF7834"/>
</dbReference>
<evidence type="ECO:0000313" key="4">
    <source>
        <dbReference type="Proteomes" id="UP000190683"/>
    </source>
</evidence>
<evidence type="ECO:0000259" key="2">
    <source>
        <dbReference type="Pfam" id="PF25202"/>
    </source>
</evidence>
<evidence type="ECO:0000313" key="3">
    <source>
        <dbReference type="EMBL" id="OOS23948.1"/>
    </source>
</evidence>
<comment type="caution">
    <text evidence="3">The sequence shown here is derived from an EMBL/GenBank/DDBJ whole genome shotgun (WGS) entry which is preliminary data.</text>
</comment>
<evidence type="ECO:0000259" key="1">
    <source>
        <dbReference type="Pfam" id="PF03235"/>
    </source>
</evidence>
<organism evidence="3 4">
    <name type="scientific">Moraxella porci DSM 25326</name>
    <dbReference type="NCBI Taxonomy" id="573983"/>
    <lineage>
        <taxon>Bacteria</taxon>
        <taxon>Pseudomonadati</taxon>
        <taxon>Pseudomonadota</taxon>
        <taxon>Gammaproteobacteria</taxon>
        <taxon>Moraxellales</taxon>
        <taxon>Moraxellaceae</taxon>
        <taxon>Moraxella</taxon>
    </lineage>
</organism>
<gene>
    <name evidence="3" type="ORF">B0681_08275</name>
</gene>
<dbReference type="PANTHER" id="PTHR35149:SF2">
    <property type="entry name" value="DUF262 DOMAIN-CONTAINING PROTEIN"/>
    <property type="match status" value="1"/>
</dbReference>
<dbReference type="RefSeq" id="WP_078318262.1">
    <property type="nucleotide sequence ID" value="NZ_MUYV01000011.1"/>
</dbReference>